<dbReference type="GO" id="GO:0006935">
    <property type="term" value="P:chemotaxis"/>
    <property type="evidence" value="ECO:0007669"/>
    <property type="project" value="InterPro"/>
</dbReference>
<dbReference type="AlphaFoldDB" id="A0A150WNL1"/>
<keyword evidence="3" id="KW-0807">Transducer</keyword>
<dbReference type="InterPro" id="IPR024478">
    <property type="entry name" value="HlyB_4HB_MCP"/>
</dbReference>
<dbReference type="EMBL" id="LUKE01000001">
    <property type="protein sequence ID" value="KYG66093.1"/>
    <property type="molecule type" value="Genomic_DNA"/>
</dbReference>
<comment type="caution">
    <text evidence="7">The sequence shown here is derived from an EMBL/GenBank/DDBJ whole genome shotgun (WGS) entry which is preliminary data.</text>
</comment>
<evidence type="ECO:0000259" key="6">
    <source>
        <dbReference type="PROSITE" id="PS50111"/>
    </source>
</evidence>
<evidence type="ECO:0000313" key="7">
    <source>
        <dbReference type="EMBL" id="KYG66093.1"/>
    </source>
</evidence>
<name>A0A150WNL1_BDEBC</name>
<protein>
    <recommendedName>
        <fullName evidence="6">Methyl-accepting transducer domain-containing protein</fullName>
    </recommendedName>
</protein>
<evidence type="ECO:0000256" key="1">
    <source>
        <dbReference type="ARBA" id="ARBA00022481"/>
    </source>
</evidence>
<keyword evidence="1" id="KW-0488">Methylation</keyword>
<dbReference type="Pfam" id="PF00015">
    <property type="entry name" value="MCPsignal"/>
    <property type="match status" value="1"/>
</dbReference>
<organism evidence="7 8">
    <name type="scientific">Bdellovibrio bacteriovorus</name>
    <dbReference type="NCBI Taxonomy" id="959"/>
    <lineage>
        <taxon>Bacteria</taxon>
        <taxon>Pseudomonadati</taxon>
        <taxon>Bdellovibrionota</taxon>
        <taxon>Bdellovibrionia</taxon>
        <taxon>Bdellovibrionales</taxon>
        <taxon>Pseudobdellovibrionaceae</taxon>
        <taxon>Bdellovibrio</taxon>
    </lineage>
</organism>
<dbReference type="PANTHER" id="PTHR43531">
    <property type="entry name" value="PROTEIN ICFG"/>
    <property type="match status" value="1"/>
</dbReference>
<dbReference type="PROSITE" id="PS50111">
    <property type="entry name" value="CHEMOTAXIS_TRANSDUC_2"/>
    <property type="match status" value="1"/>
</dbReference>
<feature type="transmembrane region" description="Helical" evidence="5">
    <location>
        <begin position="187"/>
        <end position="211"/>
    </location>
</feature>
<dbReference type="GO" id="GO:0007165">
    <property type="term" value="P:signal transduction"/>
    <property type="evidence" value="ECO:0007669"/>
    <property type="project" value="UniProtKB-KW"/>
</dbReference>
<reference evidence="7 8" key="1">
    <citation type="submission" date="2016-03" db="EMBL/GenBank/DDBJ databases">
        <authorList>
            <person name="Ploux O."/>
        </authorList>
    </citation>
    <scope>NUCLEOTIDE SEQUENCE [LARGE SCALE GENOMIC DNA]</scope>
    <source>
        <strain evidence="7 8">R0</strain>
    </source>
</reference>
<dbReference type="PRINTS" id="PR00260">
    <property type="entry name" value="CHEMTRNSDUCR"/>
</dbReference>
<dbReference type="RefSeq" id="WP_061833659.1">
    <property type="nucleotide sequence ID" value="NZ_LUKE01000001.1"/>
</dbReference>
<dbReference type="InterPro" id="IPR051310">
    <property type="entry name" value="MCP_chemotaxis"/>
</dbReference>
<feature type="region of interest" description="Disordered" evidence="4">
    <location>
        <begin position="475"/>
        <end position="521"/>
    </location>
</feature>
<dbReference type="GO" id="GO:0005886">
    <property type="term" value="C:plasma membrane"/>
    <property type="evidence" value="ECO:0007669"/>
    <property type="project" value="TreeGrafter"/>
</dbReference>
<keyword evidence="8" id="KW-1185">Reference proteome</keyword>
<gene>
    <name evidence="7" type="ORF">AZI86_03230</name>
</gene>
<dbReference type="Proteomes" id="UP000075320">
    <property type="component" value="Unassembled WGS sequence"/>
</dbReference>
<dbReference type="InterPro" id="IPR004089">
    <property type="entry name" value="MCPsignal_dom"/>
</dbReference>
<keyword evidence="5" id="KW-1133">Transmembrane helix</keyword>
<evidence type="ECO:0000256" key="4">
    <source>
        <dbReference type="SAM" id="MobiDB-lite"/>
    </source>
</evidence>
<feature type="transmembrane region" description="Helical" evidence="5">
    <location>
        <begin position="6"/>
        <end position="29"/>
    </location>
</feature>
<feature type="domain" description="Methyl-accepting transducer" evidence="6">
    <location>
        <begin position="225"/>
        <end position="454"/>
    </location>
</feature>
<evidence type="ECO:0000256" key="2">
    <source>
        <dbReference type="ARBA" id="ARBA00029447"/>
    </source>
</evidence>
<dbReference type="GO" id="GO:0004888">
    <property type="term" value="F:transmembrane signaling receptor activity"/>
    <property type="evidence" value="ECO:0007669"/>
    <property type="project" value="InterPro"/>
</dbReference>
<evidence type="ECO:0000256" key="5">
    <source>
        <dbReference type="SAM" id="Phobius"/>
    </source>
</evidence>
<dbReference type="SUPFAM" id="SSF58104">
    <property type="entry name" value="Methyl-accepting chemotaxis protein (MCP) signaling domain"/>
    <property type="match status" value="1"/>
</dbReference>
<dbReference type="PANTHER" id="PTHR43531:SF14">
    <property type="entry name" value="METHYL-ACCEPTING CHEMOTAXIS PROTEIN I-RELATED"/>
    <property type="match status" value="1"/>
</dbReference>
<sequence>MKKRSLNFKMIFVMCILMAGSLAIAGFGLSRLGMMNDAITRLVNENSARVSLVKDIRALFYIQLINEKNFILEESPDEAATIEKRLTDRHDQILKKIEDLHLISTETGREELAQFKEVYGTWWANAHEIRTHVRAGNTAKAVDISMGKNRELRKNGEQIIDGTVDRNEKRMQEEVAHMQEQYNSARAIMIAVSLIAMILGGTIGGFVLYSLSKSISAVIENLSLSSKQVSAASQQIATAATELSEATTEQASSLEESVATIEELSSMVKVNADNASSASALSSQTSDIAIRGESEMKALVTSMTEISQDSKKISDIITVIDDIAFQTNLLALNAAVEAARAGEQGKGFAVVAEAVRTLSQRSSAAAKDIGELIRSSVDRIDRGSSQAQRSGEVLAEILTSVKKVSALNQEIAAASTEQSNGITQISKAMNQLDQTTQVNAASSEEAAASAEELSAQAESLAMVIVTLVNAVRGEGAEKHQSPNGEFAAATTAPRSKKKAPVLPTRASKESNEDLLPLDSVG</sequence>
<dbReference type="Gene3D" id="1.10.287.950">
    <property type="entry name" value="Methyl-accepting chemotaxis protein"/>
    <property type="match status" value="1"/>
</dbReference>
<dbReference type="SMART" id="SM00283">
    <property type="entry name" value="MA"/>
    <property type="match status" value="1"/>
</dbReference>
<accession>A0A150WNL1</accession>
<comment type="similarity">
    <text evidence="2">Belongs to the methyl-accepting chemotaxis (MCP) protein family.</text>
</comment>
<evidence type="ECO:0000313" key="8">
    <source>
        <dbReference type="Proteomes" id="UP000075320"/>
    </source>
</evidence>
<keyword evidence="5" id="KW-0812">Transmembrane</keyword>
<dbReference type="Pfam" id="PF12729">
    <property type="entry name" value="4HB_MCP_1"/>
    <property type="match status" value="1"/>
</dbReference>
<dbReference type="InterPro" id="IPR004090">
    <property type="entry name" value="Chemotax_Me-accpt_rcpt"/>
</dbReference>
<evidence type="ECO:0000256" key="3">
    <source>
        <dbReference type="PROSITE-ProRule" id="PRU00284"/>
    </source>
</evidence>
<proteinExistence type="inferred from homology"/>
<keyword evidence="5" id="KW-0472">Membrane</keyword>